<name>A0AAE3A5L5_9FIRM</name>
<dbReference type="EMBL" id="JAJEPV010000033">
    <property type="protein sequence ID" value="MCC2120445.1"/>
    <property type="molecule type" value="Genomic_DNA"/>
</dbReference>
<evidence type="ECO:0000313" key="2">
    <source>
        <dbReference type="Proteomes" id="UP001197795"/>
    </source>
</evidence>
<dbReference type="Proteomes" id="UP001197795">
    <property type="component" value="Unassembled WGS sequence"/>
</dbReference>
<organism evidence="1 2">
    <name type="scientific">Waltera acetigignens</name>
    <dbReference type="NCBI Taxonomy" id="2981769"/>
    <lineage>
        <taxon>Bacteria</taxon>
        <taxon>Bacillati</taxon>
        <taxon>Bacillota</taxon>
        <taxon>Clostridia</taxon>
        <taxon>Lachnospirales</taxon>
        <taxon>Lachnospiraceae</taxon>
        <taxon>Waltera</taxon>
    </lineage>
</organism>
<dbReference type="InterPro" id="IPR017853">
    <property type="entry name" value="GH"/>
</dbReference>
<accession>A0AAE3A5L5</accession>
<keyword evidence="2" id="KW-1185">Reference proteome</keyword>
<dbReference type="Gene3D" id="3.20.20.80">
    <property type="entry name" value="Glycosidases"/>
    <property type="match status" value="1"/>
</dbReference>
<gene>
    <name evidence="1" type="ORF">LKD75_12740</name>
</gene>
<protein>
    <submittedName>
        <fullName evidence="1">1,4-beta-xylanase</fullName>
    </submittedName>
</protein>
<dbReference type="RefSeq" id="WP_227733604.1">
    <property type="nucleotide sequence ID" value="NZ_JAJEPV010000033.1"/>
</dbReference>
<sequence length="304" mass="35234">MEAFRAVNFAVFPHRGVLGSGESRKSMEEMVRRIHTNWVIFTPSGMQKTPYSEEIRYDGEKSCTDEELYDMIRYAQSLGLKVALKPTVNCDNGVWRARISFFDHDVPCEPKWGNWFESHIAFQKHYAQIAQQAGCELFLAGCEMTMTEHRETEWRKLIAEVRTVYDGPVGYNCDKYGEDHITWWDAVDVIASSGYYPIDDWDNQLDRIEKVVKKFQKPFLFSEAGCMNIHGSAQVPNNWELQGEEDDAEQADWYRAMFTACRKRDWVKGFGIWDWPGNLEGLSPYAVCGRPAENVIAEEYGRRE</sequence>
<evidence type="ECO:0000313" key="1">
    <source>
        <dbReference type="EMBL" id="MCC2120445.1"/>
    </source>
</evidence>
<dbReference type="Pfam" id="PF22612">
    <property type="entry name" value="GH113"/>
    <property type="match status" value="1"/>
</dbReference>
<proteinExistence type="predicted"/>
<dbReference type="AlphaFoldDB" id="A0AAE3A5L5"/>
<dbReference type="InterPro" id="IPR055151">
    <property type="entry name" value="GH113"/>
</dbReference>
<reference evidence="1 2" key="1">
    <citation type="submission" date="2021-10" db="EMBL/GenBank/DDBJ databases">
        <title>Anaerobic single-cell dispensing facilitates the cultivation of human gut bacteria.</title>
        <authorList>
            <person name="Afrizal A."/>
        </authorList>
    </citation>
    <scope>NUCLEOTIDE SEQUENCE [LARGE SCALE GENOMIC DNA]</scope>
    <source>
        <strain evidence="1 2">CLA-AA-H273</strain>
    </source>
</reference>
<dbReference type="SUPFAM" id="SSF51445">
    <property type="entry name" value="(Trans)glycosidases"/>
    <property type="match status" value="1"/>
</dbReference>
<comment type="caution">
    <text evidence="1">The sequence shown here is derived from an EMBL/GenBank/DDBJ whole genome shotgun (WGS) entry which is preliminary data.</text>
</comment>